<organism evidence="1 2">
    <name type="scientific">Trichococcus collinsii</name>
    <dbReference type="NCBI Taxonomy" id="157076"/>
    <lineage>
        <taxon>Bacteria</taxon>
        <taxon>Bacillati</taxon>
        <taxon>Bacillota</taxon>
        <taxon>Bacilli</taxon>
        <taxon>Lactobacillales</taxon>
        <taxon>Carnobacteriaceae</taxon>
        <taxon>Trichococcus</taxon>
    </lineage>
</organism>
<dbReference type="AlphaFoldDB" id="A0AB38A3Y9"/>
<comment type="caution">
    <text evidence="1">The sequence shown here is derived from an EMBL/GenBank/DDBJ whole genome shotgun (WGS) entry which is preliminary data.</text>
</comment>
<sequence length="77" mass="8794">MENLRGRRFGTLKVIEITNDRYKRHVVWKCKCSCGNFVNVPGNSLQSGNTRSCGCLRKRQSSLNLIGYKNIESEEAE</sequence>
<evidence type="ECO:0000313" key="2">
    <source>
        <dbReference type="Proteomes" id="UP000199042"/>
    </source>
</evidence>
<name>A0AB38A3Y9_9LACT</name>
<accession>A0AB38A3Y9</accession>
<dbReference type="EMBL" id="FNQH01000013">
    <property type="protein sequence ID" value="SEA96133.1"/>
    <property type="molecule type" value="Genomic_DNA"/>
</dbReference>
<evidence type="ECO:0000313" key="1">
    <source>
        <dbReference type="EMBL" id="SEA96133.1"/>
    </source>
</evidence>
<proteinExistence type="predicted"/>
<dbReference type="Proteomes" id="UP000199042">
    <property type="component" value="Unassembled WGS sequence"/>
</dbReference>
<reference evidence="1 2" key="1">
    <citation type="submission" date="2016-10" db="EMBL/GenBank/DDBJ databases">
        <authorList>
            <person name="Varghese N."/>
            <person name="Submissions S."/>
        </authorList>
    </citation>
    <scope>NUCLEOTIDE SEQUENCE [LARGE SCALE GENOMIC DNA]</scope>
    <source>
        <strain evidence="1 2">DSM 14526</strain>
    </source>
</reference>
<gene>
    <name evidence="1" type="ORF">SAMN04488525_11335</name>
</gene>
<protein>
    <submittedName>
        <fullName evidence="1">Uncharacterized protein</fullName>
    </submittedName>
</protein>
<keyword evidence="2" id="KW-1185">Reference proteome</keyword>